<dbReference type="Pfam" id="PF01613">
    <property type="entry name" value="Flavin_Reduct"/>
    <property type="match status" value="1"/>
</dbReference>
<comment type="similarity">
    <text evidence="4">Belongs to the flavoredoxin family.</text>
</comment>
<dbReference type="InterPro" id="IPR012349">
    <property type="entry name" value="Split_barrel_FMN-bd"/>
</dbReference>
<dbReference type="AlphaFoldDB" id="A0A562E3Q6"/>
<proteinExistence type="inferred from homology"/>
<gene>
    <name evidence="6" type="ORF">L618_002300000060</name>
</gene>
<comment type="caution">
    <text evidence="6">The sequence shown here is derived from an EMBL/GenBank/DDBJ whole genome shotgun (WGS) entry which is preliminary data.</text>
</comment>
<dbReference type="SMART" id="SM00903">
    <property type="entry name" value="Flavin_Reduct"/>
    <property type="match status" value="1"/>
</dbReference>
<protein>
    <submittedName>
        <fullName evidence="6">Flavin reductase (DIM6/NTAB) family NADH-FMN oxidoreductase RutF</fullName>
    </submittedName>
</protein>
<dbReference type="RefSeq" id="WP_145691974.1">
    <property type="nucleotide sequence ID" value="NZ_VLJT01000021.1"/>
</dbReference>
<evidence type="ECO:0000313" key="7">
    <source>
        <dbReference type="Proteomes" id="UP000317573"/>
    </source>
</evidence>
<dbReference type="GO" id="GO:0016646">
    <property type="term" value="F:oxidoreductase activity, acting on the CH-NH group of donors, NAD or NADP as acceptor"/>
    <property type="evidence" value="ECO:0007669"/>
    <property type="project" value="UniProtKB-ARBA"/>
</dbReference>
<evidence type="ECO:0000256" key="2">
    <source>
        <dbReference type="ARBA" id="ARBA00022630"/>
    </source>
</evidence>
<keyword evidence="2" id="KW-0285">Flavoprotein</keyword>
<evidence type="ECO:0000256" key="1">
    <source>
        <dbReference type="ARBA" id="ARBA00001917"/>
    </source>
</evidence>
<dbReference type="EMBL" id="VLJT01000021">
    <property type="protein sequence ID" value="TWH16470.1"/>
    <property type="molecule type" value="Genomic_DNA"/>
</dbReference>
<evidence type="ECO:0000256" key="4">
    <source>
        <dbReference type="ARBA" id="ARBA00038054"/>
    </source>
</evidence>
<dbReference type="PANTHER" id="PTHR33798:SF5">
    <property type="entry name" value="FLAVIN REDUCTASE LIKE DOMAIN-CONTAINING PROTEIN"/>
    <property type="match status" value="1"/>
</dbReference>
<sequence>MYSIDPTADSYTRFDPAVMRAADFYHVLAASVVPRPIAWVSTRSSAGILNLAPYSFFTVASTKPPIVQFNSVGHKDSWRNITETGEFVVNIGTETLIDPINATSESFPYEIDEFTQAGMNPHDSDVLAVPRVAEAPIAFECVKHTIVEMGNCSLIFGRVVNVVVASAVLAEDGLPDFSKVAPPTRLGRSEWGLVPSTVTRVRP</sequence>
<dbReference type="Gene3D" id="2.30.110.10">
    <property type="entry name" value="Electron Transport, Fmn-binding Protein, Chain A"/>
    <property type="match status" value="1"/>
</dbReference>
<keyword evidence="3" id="KW-0288">FMN</keyword>
<name>A0A562E3Q6_RHORH</name>
<evidence type="ECO:0000313" key="6">
    <source>
        <dbReference type="EMBL" id="TWH16470.1"/>
    </source>
</evidence>
<dbReference type="GO" id="GO:0010181">
    <property type="term" value="F:FMN binding"/>
    <property type="evidence" value="ECO:0007669"/>
    <property type="project" value="InterPro"/>
</dbReference>
<accession>A0A562E3Q6</accession>
<evidence type="ECO:0000259" key="5">
    <source>
        <dbReference type="SMART" id="SM00903"/>
    </source>
</evidence>
<dbReference type="Proteomes" id="UP000317573">
    <property type="component" value="Unassembled WGS sequence"/>
</dbReference>
<comment type="cofactor">
    <cofactor evidence="1">
        <name>FMN</name>
        <dbReference type="ChEBI" id="CHEBI:58210"/>
    </cofactor>
</comment>
<evidence type="ECO:0000256" key="3">
    <source>
        <dbReference type="ARBA" id="ARBA00022643"/>
    </source>
</evidence>
<dbReference type="InterPro" id="IPR002563">
    <property type="entry name" value="Flavin_Rdtase-like_dom"/>
</dbReference>
<reference evidence="6 7" key="1">
    <citation type="submission" date="2019-07" db="EMBL/GenBank/DDBJ databases">
        <title>Genome sequencing of lignin-degrading bacterial isolates.</title>
        <authorList>
            <person name="Gladden J."/>
        </authorList>
    </citation>
    <scope>NUCLEOTIDE SEQUENCE [LARGE SCALE GENOMIC DNA]</scope>
    <source>
        <strain evidence="6 7">J45</strain>
    </source>
</reference>
<organism evidence="6 7">
    <name type="scientific">Rhodococcus rhodochrous J45</name>
    <dbReference type="NCBI Taxonomy" id="935266"/>
    <lineage>
        <taxon>Bacteria</taxon>
        <taxon>Bacillati</taxon>
        <taxon>Actinomycetota</taxon>
        <taxon>Actinomycetes</taxon>
        <taxon>Mycobacteriales</taxon>
        <taxon>Nocardiaceae</taxon>
        <taxon>Rhodococcus</taxon>
    </lineage>
</organism>
<dbReference type="SUPFAM" id="SSF50475">
    <property type="entry name" value="FMN-binding split barrel"/>
    <property type="match status" value="1"/>
</dbReference>
<feature type="domain" description="Flavin reductase like" evidence="5">
    <location>
        <begin position="30"/>
        <end position="178"/>
    </location>
</feature>
<dbReference type="PANTHER" id="PTHR33798">
    <property type="entry name" value="FLAVOPROTEIN OXYGENASE"/>
    <property type="match status" value="1"/>
</dbReference>